<dbReference type="PROSITE" id="PS51826">
    <property type="entry name" value="PSBD"/>
    <property type="match status" value="1"/>
</dbReference>
<evidence type="ECO:0000256" key="1">
    <source>
        <dbReference type="ARBA" id="ARBA00004052"/>
    </source>
</evidence>
<dbReference type="EC" id="2.3.1.61" evidence="4 11"/>
<evidence type="ECO:0000256" key="2">
    <source>
        <dbReference type="ARBA" id="ARBA00005145"/>
    </source>
</evidence>
<dbReference type="InterPro" id="IPR003016">
    <property type="entry name" value="2-oxoA_DH_lipoyl-BS"/>
</dbReference>
<evidence type="ECO:0000313" key="15">
    <source>
        <dbReference type="Proteomes" id="UP000521868"/>
    </source>
</evidence>
<dbReference type="GO" id="GO:0045252">
    <property type="term" value="C:oxoglutarate dehydrogenase complex"/>
    <property type="evidence" value="ECO:0007669"/>
    <property type="project" value="UniProtKB-UniRule"/>
</dbReference>
<dbReference type="EMBL" id="VTOX01000001">
    <property type="protein sequence ID" value="NKE64347.1"/>
    <property type="molecule type" value="Genomic_DNA"/>
</dbReference>
<comment type="similarity">
    <text evidence="3 11">Belongs to the 2-oxoacid dehydrogenase family.</text>
</comment>
<evidence type="ECO:0000256" key="4">
    <source>
        <dbReference type="ARBA" id="ARBA00012945"/>
    </source>
</evidence>
<dbReference type="RefSeq" id="WP_168105446.1">
    <property type="nucleotide sequence ID" value="NZ_VTOX01000001.1"/>
</dbReference>
<dbReference type="InterPro" id="IPR001078">
    <property type="entry name" value="2-oxoacid_DH_actylTfrase"/>
</dbReference>
<dbReference type="InterPro" id="IPR050537">
    <property type="entry name" value="2-oxoacid_dehydrogenase"/>
</dbReference>
<dbReference type="Pfam" id="PF00198">
    <property type="entry name" value="2-oxoacid_dh"/>
    <property type="match status" value="1"/>
</dbReference>
<dbReference type="PROSITE" id="PS00189">
    <property type="entry name" value="LIPOYL"/>
    <property type="match status" value="1"/>
</dbReference>
<dbReference type="Gene3D" id="3.30.559.10">
    <property type="entry name" value="Chloramphenicol acetyltransferase-like domain"/>
    <property type="match status" value="1"/>
</dbReference>
<gene>
    <name evidence="14" type="primary">odhB</name>
    <name evidence="14" type="ORF">RAMLITH_00815</name>
</gene>
<comment type="caution">
    <text evidence="14">The sequence shown here is derived from an EMBL/GenBank/DDBJ whole genome shotgun (WGS) entry which is preliminary data.</text>
</comment>
<dbReference type="GO" id="GO:0005829">
    <property type="term" value="C:cytosol"/>
    <property type="evidence" value="ECO:0007669"/>
    <property type="project" value="TreeGrafter"/>
</dbReference>
<keyword evidence="8 11" id="KW-0450">Lipoyl</keyword>
<dbReference type="PANTHER" id="PTHR43416">
    <property type="entry name" value="DIHYDROLIPOYLLYSINE-RESIDUE SUCCINYLTRANSFERASE COMPONENT OF 2-OXOGLUTARATE DEHYDROGENASE COMPLEX, MITOCHONDRIAL-RELATED"/>
    <property type="match status" value="1"/>
</dbReference>
<reference evidence="14 15" key="1">
    <citation type="journal article" date="2020" name="Nature">
        <title>Bacterial chemolithoautotrophy via manganese oxidation.</title>
        <authorList>
            <person name="Yu H."/>
            <person name="Leadbetter J.R."/>
        </authorList>
    </citation>
    <scope>NUCLEOTIDE SEQUENCE [LARGE SCALE GENOMIC DNA]</scope>
    <source>
        <strain evidence="14 15">RBP-1</strain>
    </source>
</reference>
<dbReference type="GO" id="GO:0006099">
    <property type="term" value="P:tricarboxylic acid cycle"/>
    <property type="evidence" value="ECO:0007669"/>
    <property type="project" value="UniProtKB-UniRule"/>
</dbReference>
<keyword evidence="7 11" id="KW-0808">Transferase</keyword>
<dbReference type="SUPFAM" id="SSF52777">
    <property type="entry name" value="CoA-dependent acyltransferases"/>
    <property type="match status" value="1"/>
</dbReference>
<dbReference type="PROSITE" id="PS50968">
    <property type="entry name" value="BIOTINYL_LIPOYL"/>
    <property type="match status" value="1"/>
</dbReference>
<protein>
    <recommendedName>
        <fullName evidence="5 11">Dihydrolipoyllysine-residue succinyltransferase component of 2-oxoglutarate dehydrogenase complex</fullName>
        <ecNumber evidence="4 11">2.3.1.61</ecNumber>
    </recommendedName>
    <alternativeName>
        <fullName evidence="11">2-oxoglutarate dehydrogenase complex component E2</fullName>
    </alternativeName>
</protein>
<dbReference type="InterPro" id="IPR000089">
    <property type="entry name" value="Biotin_lipoyl"/>
</dbReference>
<dbReference type="FunFam" id="3.30.559.10:FF:000007">
    <property type="entry name" value="Dihydrolipoamide acetyltransferase component of pyruvate dehydrogenase complex"/>
    <property type="match status" value="1"/>
</dbReference>
<keyword evidence="9 11" id="KW-0012">Acyltransferase</keyword>
<dbReference type="InterPro" id="IPR036625">
    <property type="entry name" value="E3-bd_dom_sf"/>
</dbReference>
<organism evidence="14 15">
    <name type="scientific">Ramlibacter lithotrophicus</name>
    <dbReference type="NCBI Taxonomy" id="2606681"/>
    <lineage>
        <taxon>Bacteria</taxon>
        <taxon>Pseudomonadati</taxon>
        <taxon>Pseudomonadota</taxon>
        <taxon>Betaproteobacteria</taxon>
        <taxon>Burkholderiales</taxon>
        <taxon>Comamonadaceae</taxon>
        <taxon>Ramlibacter</taxon>
    </lineage>
</organism>
<dbReference type="Pfam" id="PF00364">
    <property type="entry name" value="Biotin_lipoyl"/>
    <property type="match status" value="1"/>
</dbReference>
<name>A0A7X6DBW8_9BURK</name>
<dbReference type="Gene3D" id="4.10.320.10">
    <property type="entry name" value="E3-binding domain"/>
    <property type="match status" value="1"/>
</dbReference>
<dbReference type="GO" id="GO:0033512">
    <property type="term" value="P:L-lysine catabolic process to acetyl-CoA via saccharopine"/>
    <property type="evidence" value="ECO:0007669"/>
    <property type="project" value="UniProtKB-UniRule"/>
</dbReference>
<dbReference type="SUPFAM" id="SSF47005">
    <property type="entry name" value="Peripheral subunit-binding domain of 2-oxo acid dehydrogenase complex"/>
    <property type="match status" value="1"/>
</dbReference>
<evidence type="ECO:0000256" key="9">
    <source>
        <dbReference type="ARBA" id="ARBA00023315"/>
    </source>
</evidence>
<evidence type="ECO:0000256" key="6">
    <source>
        <dbReference type="ARBA" id="ARBA00022532"/>
    </source>
</evidence>
<dbReference type="SUPFAM" id="SSF51230">
    <property type="entry name" value="Single hybrid motif"/>
    <property type="match status" value="1"/>
</dbReference>
<keyword evidence="15" id="KW-1185">Reference proteome</keyword>
<feature type="domain" description="Lipoyl-binding" evidence="12">
    <location>
        <begin position="3"/>
        <end position="78"/>
    </location>
</feature>
<comment type="cofactor">
    <cofactor evidence="11">
        <name>(R)-lipoate</name>
        <dbReference type="ChEBI" id="CHEBI:83088"/>
    </cofactor>
    <text evidence="11">Binds 1 lipoyl cofactor covalently.</text>
</comment>
<dbReference type="Pfam" id="PF02817">
    <property type="entry name" value="E3_binding"/>
    <property type="match status" value="1"/>
</dbReference>
<comment type="function">
    <text evidence="1 11">E2 component of the 2-oxoglutarate dehydrogenase (OGDH) complex which catalyzes the second step in the conversion of 2-oxoglutarate to succinyl-CoA and CO(2).</text>
</comment>
<dbReference type="InterPro" id="IPR011053">
    <property type="entry name" value="Single_hybrid_motif"/>
</dbReference>
<evidence type="ECO:0000256" key="7">
    <source>
        <dbReference type="ARBA" id="ARBA00022679"/>
    </source>
</evidence>
<evidence type="ECO:0000259" key="13">
    <source>
        <dbReference type="PROSITE" id="PS51826"/>
    </source>
</evidence>
<comment type="catalytic activity">
    <reaction evidence="10 11">
        <text>N(6)-[(R)-dihydrolipoyl]-L-lysyl-[protein] + succinyl-CoA = N(6)-[(R)-S(8)-succinyldihydrolipoyl]-L-lysyl-[protein] + CoA</text>
        <dbReference type="Rhea" id="RHEA:15213"/>
        <dbReference type="Rhea" id="RHEA-COMP:10475"/>
        <dbReference type="Rhea" id="RHEA-COMP:20092"/>
        <dbReference type="ChEBI" id="CHEBI:57287"/>
        <dbReference type="ChEBI" id="CHEBI:57292"/>
        <dbReference type="ChEBI" id="CHEBI:83100"/>
        <dbReference type="ChEBI" id="CHEBI:83120"/>
        <dbReference type="EC" id="2.3.1.61"/>
    </reaction>
</comment>
<dbReference type="GO" id="GO:0004149">
    <property type="term" value="F:dihydrolipoyllysine-residue succinyltransferase activity"/>
    <property type="evidence" value="ECO:0007669"/>
    <property type="project" value="UniProtKB-UniRule"/>
</dbReference>
<dbReference type="InterPro" id="IPR006255">
    <property type="entry name" value="SucB"/>
</dbReference>
<dbReference type="NCBIfam" id="TIGR01347">
    <property type="entry name" value="sucB"/>
    <property type="match status" value="1"/>
</dbReference>
<dbReference type="InterPro" id="IPR004167">
    <property type="entry name" value="PSBD"/>
</dbReference>
<dbReference type="CDD" id="cd06849">
    <property type="entry name" value="lipoyl_domain"/>
    <property type="match status" value="1"/>
</dbReference>
<comment type="pathway">
    <text evidence="2 11">Amino-acid degradation; L-lysine degradation via saccharopine pathway; glutaryl-CoA from L-lysine: step 6/6.</text>
</comment>
<evidence type="ECO:0000256" key="5">
    <source>
        <dbReference type="ARBA" id="ARBA00019511"/>
    </source>
</evidence>
<dbReference type="Proteomes" id="UP000521868">
    <property type="component" value="Unassembled WGS sequence"/>
</dbReference>
<feature type="domain" description="Peripheral subunit-binding (PSBD)" evidence="13">
    <location>
        <begin position="114"/>
        <end position="151"/>
    </location>
</feature>
<evidence type="ECO:0000256" key="8">
    <source>
        <dbReference type="ARBA" id="ARBA00022823"/>
    </source>
</evidence>
<dbReference type="UniPathway" id="UPA00868">
    <property type="reaction ID" value="UER00840"/>
</dbReference>
<dbReference type="InterPro" id="IPR023213">
    <property type="entry name" value="CAT-like_dom_sf"/>
</dbReference>
<sequence>MAIVEVKVPQLSESVTEATLLQWKKKPGESVAIDEILIEVETDKVVLEVPAPAAGVLAEIVQADGATVAAEQVIARIDTEGKAAAAAPAAPAAASPAAAAPAPAPGTGGAKSGIAMPAAAKLMADHQMAAGSVPGTGRDGRVTKGDVLGAMARPAAPAAAPVAAPTAVLPQVHAAVSQEHLGERPEQRVPMTRLRARVAERLLQSQASNAILTTFNEVNMAPVMEMRKRFQEKFEKEHGVKLGFMSFFVKAAVHALKKYPVINASVDGNDIVYHGYFDIGIAVGSPRGLVVPILRNADQMSFADIEKKIAEYGAKARDGKLSLEELSGGTFSISNGGVFGSMLSTPIINPPQSAILGVHATKDRAVVENGQIVVRPMNYLAMSYDHRIIDGREAVLGLVAMKEALEDPARLLFDL</sequence>
<accession>A0A7X6DBW8</accession>
<evidence type="ECO:0000259" key="12">
    <source>
        <dbReference type="PROSITE" id="PS50968"/>
    </source>
</evidence>
<proteinExistence type="inferred from homology"/>
<dbReference type="Gene3D" id="2.40.50.100">
    <property type="match status" value="1"/>
</dbReference>
<evidence type="ECO:0000256" key="10">
    <source>
        <dbReference type="ARBA" id="ARBA00052761"/>
    </source>
</evidence>
<dbReference type="AlphaFoldDB" id="A0A7X6DBW8"/>
<dbReference type="PANTHER" id="PTHR43416:SF5">
    <property type="entry name" value="DIHYDROLIPOYLLYSINE-RESIDUE SUCCINYLTRANSFERASE COMPONENT OF 2-OXOGLUTARATE DEHYDROGENASE COMPLEX, MITOCHONDRIAL"/>
    <property type="match status" value="1"/>
</dbReference>
<evidence type="ECO:0000313" key="14">
    <source>
        <dbReference type="EMBL" id="NKE64347.1"/>
    </source>
</evidence>
<keyword evidence="6 11" id="KW-0816">Tricarboxylic acid cycle</keyword>
<dbReference type="NCBIfam" id="NF004309">
    <property type="entry name" value="PRK05704.1"/>
    <property type="match status" value="1"/>
</dbReference>
<evidence type="ECO:0000256" key="11">
    <source>
        <dbReference type="RuleBase" id="RU361138"/>
    </source>
</evidence>
<evidence type="ECO:0000256" key="3">
    <source>
        <dbReference type="ARBA" id="ARBA00007317"/>
    </source>
</evidence>